<dbReference type="EMBL" id="JAWPEI010000007">
    <property type="protein sequence ID" value="KAK4721333.1"/>
    <property type="molecule type" value="Genomic_DNA"/>
</dbReference>
<reference evidence="2 3" key="1">
    <citation type="submission" date="2023-10" db="EMBL/GenBank/DDBJ databases">
        <title>Genome-Wide Identification Analysis in wild type Solanum Pinnatisectum Reveals Some Genes Defensing Phytophthora Infestans.</title>
        <authorList>
            <person name="Sun C."/>
        </authorList>
    </citation>
    <scope>NUCLEOTIDE SEQUENCE [LARGE SCALE GENOMIC DNA]</scope>
    <source>
        <strain evidence="2">LQN</strain>
        <tissue evidence="2">Leaf</tissue>
    </source>
</reference>
<evidence type="ECO:0008006" key="4">
    <source>
        <dbReference type="Google" id="ProtNLM"/>
    </source>
</evidence>
<proteinExistence type="predicted"/>
<evidence type="ECO:0000256" key="1">
    <source>
        <dbReference type="SAM" id="MobiDB-lite"/>
    </source>
</evidence>
<dbReference type="Proteomes" id="UP001311915">
    <property type="component" value="Unassembled WGS sequence"/>
</dbReference>
<name>A0AAV9L7S9_9SOLN</name>
<evidence type="ECO:0000313" key="2">
    <source>
        <dbReference type="EMBL" id="KAK4721333.1"/>
    </source>
</evidence>
<feature type="compositionally biased region" description="Pro residues" evidence="1">
    <location>
        <begin position="34"/>
        <end position="43"/>
    </location>
</feature>
<comment type="caution">
    <text evidence="2">The sequence shown here is derived from an EMBL/GenBank/DDBJ whole genome shotgun (WGS) entry which is preliminary data.</text>
</comment>
<feature type="region of interest" description="Disordered" evidence="1">
    <location>
        <begin position="1"/>
        <end position="117"/>
    </location>
</feature>
<accession>A0AAV9L7S9</accession>
<gene>
    <name evidence="2" type="ORF">R3W88_011566</name>
</gene>
<organism evidence="2 3">
    <name type="scientific">Solanum pinnatisectum</name>
    <name type="common">tansyleaf nightshade</name>
    <dbReference type="NCBI Taxonomy" id="50273"/>
    <lineage>
        <taxon>Eukaryota</taxon>
        <taxon>Viridiplantae</taxon>
        <taxon>Streptophyta</taxon>
        <taxon>Embryophyta</taxon>
        <taxon>Tracheophyta</taxon>
        <taxon>Spermatophyta</taxon>
        <taxon>Magnoliopsida</taxon>
        <taxon>eudicotyledons</taxon>
        <taxon>Gunneridae</taxon>
        <taxon>Pentapetalae</taxon>
        <taxon>asterids</taxon>
        <taxon>lamiids</taxon>
        <taxon>Solanales</taxon>
        <taxon>Solanaceae</taxon>
        <taxon>Solanoideae</taxon>
        <taxon>Solaneae</taxon>
        <taxon>Solanum</taxon>
    </lineage>
</organism>
<sequence length="177" mass="19077">MAPKQAPTYAAKGKSKSVAPTLRLIDEDMDGEYVPPPTGPPPLLHALHGTEPGRCNPTWSVPQSDEGFTLIGSPTGSESALGSGSSSSSNGSTASSFEADNTSDILVPPSSKPMPVATEPNKWCVEGRYQIYKNARMLNEHDKMDRLITKGRVLMGSLHTTPIIEGHFCRHNYEWVA</sequence>
<keyword evidence="3" id="KW-1185">Reference proteome</keyword>
<evidence type="ECO:0000313" key="3">
    <source>
        <dbReference type="Proteomes" id="UP001311915"/>
    </source>
</evidence>
<protein>
    <recommendedName>
        <fullName evidence="4">Integrase core domain containing protein</fullName>
    </recommendedName>
</protein>
<dbReference type="AlphaFoldDB" id="A0AAV9L7S9"/>
<feature type="compositionally biased region" description="Low complexity" evidence="1">
    <location>
        <begin position="76"/>
        <end position="96"/>
    </location>
</feature>